<dbReference type="InterPro" id="IPR056524">
    <property type="entry name" value="KIF6/9_C"/>
</dbReference>
<comment type="caution">
    <text evidence="7">The sequence shown here is derived from an EMBL/GenBank/DDBJ whole genome shotgun (WGS) entry which is preliminary data.</text>
</comment>
<feature type="binding site" evidence="3">
    <location>
        <begin position="173"/>
        <end position="180"/>
    </location>
    <ligand>
        <name>ATP</name>
        <dbReference type="ChEBI" id="CHEBI:30616"/>
    </ligand>
</feature>
<feature type="region of interest" description="Disordered" evidence="5">
    <location>
        <begin position="1"/>
        <end position="58"/>
    </location>
</feature>
<feature type="compositionally biased region" description="Acidic residues" evidence="5">
    <location>
        <begin position="27"/>
        <end position="42"/>
    </location>
</feature>
<keyword evidence="8" id="KW-1185">Reference proteome</keyword>
<accession>A0A507FQV3</accession>
<sequence length="1072" mass="118814">MAATTSRRTINETFDFDADEQHPDTQTESEDDDGDSDDEEEGYALNSKQRAAANANPTVAAAAKTGSIKIFVRVRPPRTNDPKLHNTPGRYYCVNPNQSNENNSDADNQPKIGFRIPKDSEQGLINNQRENYDYKFNRVFDTDTTQDEVFDFVAKDVVLSAMEGYNGTIFAYGQTGSGKTFTITGGAERYSDRGLIPRTLQFIYKEAKARVGFQYEIGISYLEIYNEMGYDLLDSTRDAKKLEDLPRVRLQEGENQQIHVQNLSSITVNNEEEALNLLFVGDTNRMIAETPSNPASSRSHCLFIITIRCKKDGDDRMWKSKLHLVDLAGSERTSRTGIGGNLFKEATYINLSLHYLEQVIVALHEKHQGKRTHIPYRNSMMTSILRDSLGGNCMTTMIATCAPEDELIEESISTCRFAQRVALISNRAMLNEELDPKLVIARLKREIVRLKAELAIARGETEGESGELPDYERDRVKVAVEDYLSDTSSDAALVFSDARKIAEAFRIMKDKIIHLPNREVQARPAVESAKEPDHQPQGKEMVKLQSLLAHRDNEINVLIGMINKYKTQLGESRLPERKSLPLNSDSVTDSKAHSFTSKTQPQLNTASLPNISFSSSAASLPLASSIPSAAPTPNLAASIPRLTTDMAKLFEVFKAEYPGSQWIEDQKAALKTKYTEAKKLGELANSLRIGIKHIKDKLAEPDTGDPQIIRAKQELRESITNKVSEYKAAYQNLKDMKLEIDHMEHLLEQARLRLSRAFEQWHDEVHVPTSSLAPSPRFQRQLQEEEAQPNMDHTLQNAHPTLFQKGEPLQQIQNRVNTTNNDTSAPPFSVANANSTYSSTSTLFLSDQPSSSFGDPRNLVQAQQHIFNSRSADTNAWNEPSVKNTQQLPLQQNYQQNHVDLQEQQKRAFQNRALAQKYTPPPPLAPLSAMSIYSSPTSTSSIPTRPSSSHDTRASFSLAAERGGMGRPSSSSHQESNRDGLTRPEAGLSSAGVVRPIGASTPARLMRSTSSLGGTTAAGDTSRGGGGDTSVEGDVAAFYSARQKLGSLASKQQNPPVAFPSTTPAFIGRLLK</sequence>
<keyword evidence="4" id="KW-0175">Coiled coil</keyword>
<dbReference type="InterPro" id="IPR027640">
    <property type="entry name" value="Kinesin-like_fam"/>
</dbReference>
<dbReference type="PROSITE" id="PS00411">
    <property type="entry name" value="KINESIN_MOTOR_1"/>
    <property type="match status" value="1"/>
</dbReference>
<reference evidence="7 8" key="1">
    <citation type="journal article" date="2019" name="Sci. Rep.">
        <title>Comparative genomics of chytrid fungi reveal insights into the obligate biotrophic and pathogenic lifestyle of Synchytrium endobioticum.</title>
        <authorList>
            <person name="van de Vossenberg B.T.L.H."/>
            <person name="Warris S."/>
            <person name="Nguyen H.D.T."/>
            <person name="van Gent-Pelzer M.P.E."/>
            <person name="Joly D.L."/>
            <person name="van de Geest H.C."/>
            <person name="Bonants P.J.M."/>
            <person name="Smith D.S."/>
            <person name="Levesque C.A."/>
            <person name="van der Lee T.A.J."/>
        </authorList>
    </citation>
    <scope>NUCLEOTIDE SEQUENCE [LARGE SCALE GENOMIC DNA]</scope>
    <source>
        <strain evidence="7 8">CBS 675.73</strain>
    </source>
</reference>
<dbReference type="AlphaFoldDB" id="A0A507FQV3"/>
<feature type="region of interest" description="Disordered" evidence="5">
    <location>
        <begin position="917"/>
        <end position="1032"/>
    </location>
</feature>
<dbReference type="STRING" id="246404.A0A507FQV3"/>
<protein>
    <recommendedName>
        <fullName evidence="6">Kinesin motor domain-containing protein</fullName>
    </recommendedName>
</protein>
<evidence type="ECO:0000259" key="6">
    <source>
        <dbReference type="PROSITE" id="PS50067"/>
    </source>
</evidence>
<dbReference type="Pfam" id="PF00225">
    <property type="entry name" value="Kinesin"/>
    <property type="match status" value="1"/>
</dbReference>
<name>A0A507FQV3_9FUNG</name>
<dbReference type="GO" id="GO:0008017">
    <property type="term" value="F:microtubule binding"/>
    <property type="evidence" value="ECO:0007669"/>
    <property type="project" value="InterPro"/>
</dbReference>
<dbReference type="OrthoDB" id="3176171at2759"/>
<proteinExistence type="inferred from homology"/>
<dbReference type="Pfam" id="PF23735">
    <property type="entry name" value="KIF9"/>
    <property type="match status" value="1"/>
</dbReference>
<feature type="region of interest" description="Disordered" evidence="5">
    <location>
        <begin position="576"/>
        <end position="605"/>
    </location>
</feature>
<dbReference type="PANTHER" id="PTHR47968:SF67">
    <property type="entry name" value="KINESIN MOTOR DOMAIN-CONTAINING PROTEIN"/>
    <property type="match status" value="1"/>
</dbReference>
<feature type="coiled-coil region" evidence="4">
    <location>
        <begin position="716"/>
        <end position="760"/>
    </location>
</feature>
<dbReference type="Gene3D" id="3.40.850.10">
    <property type="entry name" value="Kinesin motor domain"/>
    <property type="match status" value="1"/>
</dbReference>
<evidence type="ECO:0000256" key="2">
    <source>
        <dbReference type="ARBA" id="ARBA00022840"/>
    </source>
</evidence>
<evidence type="ECO:0000256" key="3">
    <source>
        <dbReference type="PROSITE-ProRule" id="PRU00283"/>
    </source>
</evidence>
<feature type="compositionally biased region" description="Polar residues" evidence="5">
    <location>
        <begin position="768"/>
        <end position="781"/>
    </location>
</feature>
<dbReference type="InterPro" id="IPR036961">
    <property type="entry name" value="Kinesin_motor_dom_sf"/>
</dbReference>
<dbReference type="SUPFAM" id="SSF52540">
    <property type="entry name" value="P-loop containing nucleoside triphosphate hydrolases"/>
    <property type="match status" value="1"/>
</dbReference>
<comment type="similarity">
    <text evidence="3">Belongs to the TRAFAC class myosin-kinesin ATPase superfamily. Kinesin family.</text>
</comment>
<feature type="domain" description="Kinesin motor" evidence="6">
    <location>
        <begin position="67"/>
        <end position="424"/>
    </location>
</feature>
<dbReference type="GO" id="GO:0003777">
    <property type="term" value="F:microtubule motor activity"/>
    <property type="evidence" value="ECO:0007669"/>
    <property type="project" value="InterPro"/>
</dbReference>
<keyword evidence="1 3" id="KW-0547">Nucleotide-binding</keyword>
<feature type="compositionally biased region" description="Low complexity" evidence="5">
    <location>
        <begin position="926"/>
        <end position="947"/>
    </location>
</feature>
<dbReference type="PANTHER" id="PTHR47968">
    <property type="entry name" value="CENTROMERE PROTEIN E"/>
    <property type="match status" value="1"/>
</dbReference>
<evidence type="ECO:0000256" key="4">
    <source>
        <dbReference type="SAM" id="Coils"/>
    </source>
</evidence>
<keyword evidence="3" id="KW-0505">Motor protein</keyword>
<dbReference type="InterPro" id="IPR019821">
    <property type="entry name" value="Kinesin_motor_CS"/>
</dbReference>
<dbReference type="InterPro" id="IPR001752">
    <property type="entry name" value="Kinesin_motor_dom"/>
</dbReference>
<feature type="compositionally biased region" description="Polar residues" evidence="5">
    <location>
        <begin position="1"/>
        <end position="12"/>
    </location>
</feature>
<dbReference type="GO" id="GO:0007018">
    <property type="term" value="P:microtubule-based movement"/>
    <property type="evidence" value="ECO:0007669"/>
    <property type="project" value="InterPro"/>
</dbReference>
<evidence type="ECO:0000313" key="8">
    <source>
        <dbReference type="Proteomes" id="UP000320333"/>
    </source>
</evidence>
<dbReference type="InterPro" id="IPR027417">
    <property type="entry name" value="P-loop_NTPase"/>
</dbReference>
<organism evidence="7 8">
    <name type="scientific">Chytriomyces confervae</name>
    <dbReference type="NCBI Taxonomy" id="246404"/>
    <lineage>
        <taxon>Eukaryota</taxon>
        <taxon>Fungi</taxon>
        <taxon>Fungi incertae sedis</taxon>
        <taxon>Chytridiomycota</taxon>
        <taxon>Chytridiomycota incertae sedis</taxon>
        <taxon>Chytridiomycetes</taxon>
        <taxon>Chytridiales</taxon>
        <taxon>Chytriomycetaceae</taxon>
        <taxon>Chytriomyces</taxon>
    </lineage>
</organism>
<dbReference type="Proteomes" id="UP000320333">
    <property type="component" value="Unassembled WGS sequence"/>
</dbReference>
<dbReference type="SMART" id="SM00129">
    <property type="entry name" value="KISc"/>
    <property type="match status" value="1"/>
</dbReference>
<keyword evidence="2 3" id="KW-0067">ATP-binding</keyword>
<dbReference type="PROSITE" id="PS50067">
    <property type="entry name" value="KINESIN_MOTOR_2"/>
    <property type="match status" value="1"/>
</dbReference>
<feature type="compositionally biased region" description="Polar residues" evidence="5">
    <location>
        <begin position="581"/>
        <end position="605"/>
    </location>
</feature>
<evidence type="ECO:0000256" key="1">
    <source>
        <dbReference type="ARBA" id="ARBA00022741"/>
    </source>
</evidence>
<evidence type="ECO:0000313" key="7">
    <source>
        <dbReference type="EMBL" id="TPX78642.1"/>
    </source>
</evidence>
<dbReference type="EMBL" id="QEAP01000001">
    <property type="protein sequence ID" value="TPX78642.1"/>
    <property type="molecule type" value="Genomic_DNA"/>
</dbReference>
<evidence type="ECO:0000256" key="5">
    <source>
        <dbReference type="SAM" id="MobiDB-lite"/>
    </source>
</evidence>
<dbReference type="GO" id="GO:0005524">
    <property type="term" value="F:ATP binding"/>
    <property type="evidence" value="ECO:0007669"/>
    <property type="project" value="UniProtKB-UniRule"/>
</dbReference>
<feature type="region of interest" description="Disordered" evidence="5">
    <location>
        <begin position="768"/>
        <end position="787"/>
    </location>
</feature>
<dbReference type="PRINTS" id="PR00380">
    <property type="entry name" value="KINESINHEAVY"/>
</dbReference>
<gene>
    <name evidence="7" type="ORF">CcCBS67573_g00050</name>
</gene>